<dbReference type="RefSeq" id="XP_007440429.2">
    <property type="nucleotide sequence ID" value="XM_007440367.3"/>
</dbReference>
<dbReference type="Proteomes" id="UP000695026">
    <property type="component" value="Unplaced"/>
</dbReference>
<dbReference type="KEGG" id="pbi:103052946"/>
<gene>
    <name evidence="4" type="primary">LOC103052946</name>
</gene>
<comment type="similarity">
    <text evidence="1">Belongs to the serpin family. Ov-serpin subfamily.</text>
</comment>
<dbReference type="Gene3D" id="2.30.39.10">
    <property type="entry name" value="Alpha-1-antitrypsin, domain 1"/>
    <property type="match status" value="1"/>
</dbReference>
<dbReference type="OrthoDB" id="671595at2759"/>
<reference evidence="4" key="1">
    <citation type="submission" date="2025-08" db="UniProtKB">
        <authorList>
            <consortium name="RefSeq"/>
        </authorList>
    </citation>
    <scope>IDENTIFICATION</scope>
    <source>
        <tissue evidence="4">Liver</tissue>
    </source>
</reference>
<dbReference type="GO" id="GO:0005615">
    <property type="term" value="C:extracellular space"/>
    <property type="evidence" value="ECO:0007669"/>
    <property type="project" value="InterPro"/>
</dbReference>
<dbReference type="GeneID" id="103052946"/>
<sequence>MDLNLTRQSLSKAITAFGLDLYNKLNSGDICKNIFFSPTSMSTALGMVLIGASGNSKMQIEKVLHFAKTRRGAGPLDSERRVAEVVPEYGREGAFSLPAEGAIYSEFKQLLIQLNNLSHGYQLKLANSLFMQKGYQFLQQYLTRTKEIYNATLQTVDFFNAAEETRETINLEVYRQTQGNIKELFAPGVIGPQTVLVLANAIYFKATWQHQFNPHYTTERKFRLNENETKSVYMMYQKGRFKLGHTDEKNGQILCLPYAGEVLSMFIILPNDISHLGQVEAAMTCKNLTHWLSPENLREHNVEIYMPRFTLEACYDLNLTLQGLGLTDVFSEAKADLLGMSSSRQLFLSTVVHKAYMEVNEVGTEAAAAAGVAISNRSLEHYELFVADHPFLFGILHNPTNTILFLGKLCSP</sequence>
<dbReference type="InterPro" id="IPR042178">
    <property type="entry name" value="Serpin_sf_1"/>
</dbReference>
<dbReference type="AlphaFoldDB" id="A0A9F2RA15"/>
<dbReference type="InterPro" id="IPR042185">
    <property type="entry name" value="Serpin_sf_2"/>
</dbReference>
<evidence type="ECO:0000259" key="2">
    <source>
        <dbReference type="SMART" id="SM00093"/>
    </source>
</evidence>
<dbReference type="SMART" id="SM00093">
    <property type="entry name" value="SERPIN"/>
    <property type="match status" value="1"/>
</dbReference>
<dbReference type="InterPro" id="IPR023796">
    <property type="entry name" value="Serpin_dom"/>
</dbReference>
<protein>
    <submittedName>
        <fullName evidence="4">Leukocyte elastase inhibitor</fullName>
    </submittedName>
</protein>
<dbReference type="FunFam" id="2.30.39.10:FF:000001">
    <property type="entry name" value="Serpin family B member 2"/>
    <property type="match status" value="1"/>
</dbReference>
<dbReference type="GO" id="GO:0004867">
    <property type="term" value="F:serine-type endopeptidase inhibitor activity"/>
    <property type="evidence" value="ECO:0007669"/>
    <property type="project" value="InterPro"/>
</dbReference>
<dbReference type="InterPro" id="IPR023795">
    <property type="entry name" value="Serpin_CS"/>
</dbReference>
<dbReference type="InterPro" id="IPR036186">
    <property type="entry name" value="Serpin_sf"/>
</dbReference>
<evidence type="ECO:0000313" key="4">
    <source>
        <dbReference type="RefSeq" id="XP_007440429.2"/>
    </source>
</evidence>
<keyword evidence="3" id="KW-1185">Reference proteome</keyword>
<dbReference type="OMA" id="FKATWEH"/>
<dbReference type="Gene3D" id="3.30.497.10">
    <property type="entry name" value="Antithrombin, subunit I, domain 2"/>
    <property type="match status" value="1"/>
</dbReference>
<feature type="domain" description="Serpin" evidence="2">
    <location>
        <begin position="19"/>
        <end position="412"/>
    </location>
</feature>
<dbReference type="SUPFAM" id="SSF56574">
    <property type="entry name" value="Serpins"/>
    <property type="match status" value="1"/>
</dbReference>
<accession>A0A9F2RA15</accession>
<evidence type="ECO:0000256" key="1">
    <source>
        <dbReference type="ARBA" id="ARBA00006426"/>
    </source>
</evidence>
<evidence type="ECO:0000313" key="3">
    <source>
        <dbReference type="Proteomes" id="UP000695026"/>
    </source>
</evidence>
<dbReference type="Pfam" id="PF00079">
    <property type="entry name" value="Serpin"/>
    <property type="match status" value="1"/>
</dbReference>
<dbReference type="InterPro" id="IPR000215">
    <property type="entry name" value="Serpin_fam"/>
</dbReference>
<organism evidence="3 4">
    <name type="scientific">Python bivittatus</name>
    <name type="common">Burmese python</name>
    <name type="synonym">Python molurus bivittatus</name>
    <dbReference type="NCBI Taxonomy" id="176946"/>
    <lineage>
        <taxon>Eukaryota</taxon>
        <taxon>Metazoa</taxon>
        <taxon>Chordata</taxon>
        <taxon>Craniata</taxon>
        <taxon>Vertebrata</taxon>
        <taxon>Euteleostomi</taxon>
        <taxon>Lepidosauria</taxon>
        <taxon>Squamata</taxon>
        <taxon>Bifurcata</taxon>
        <taxon>Unidentata</taxon>
        <taxon>Episquamata</taxon>
        <taxon>Toxicofera</taxon>
        <taxon>Serpentes</taxon>
        <taxon>Henophidia</taxon>
        <taxon>Pythonidae</taxon>
        <taxon>Python</taxon>
    </lineage>
</organism>
<dbReference type="CDD" id="cd19956">
    <property type="entry name" value="serpinB"/>
    <property type="match status" value="1"/>
</dbReference>
<name>A0A9F2RA15_PYTBI</name>
<dbReference type="PROSITE" id="PS00284">
    <property type="entry name" value="SERPIN"/>
    <property type="match status" value="1"/>
</dbReference>
<dbReference type="PANTHER" id="PTHR11461:SF199">
    <property type="entry name" value="SERPIN B11"/>
    <property type="match status" value="1"/>
</dbReference>
<dbReference type="PANTHER" id="PTHR11461">
    <property type="entry name" value="SERINE PROTEASE INHIBITOR, SERPIN"/>
    <property type="match status" value="1"/>
</dbReference>
<proteinExistence type="inferred from homology"/>